<protein>
    <recommendedName>
        <fullName evidence="1">Amidase domain-containing protein</fullName>
    </recommendedName>
</protein>
<dbReference type="EMBL" id="JAOQAV010000003">
    <property type="protein sequence ID" value="KAJ4195535.1"/>
    <property type="molecule type" value="Genomic_DNA"/>
</dbReference>
<feature type="domain" description="Amidase" evidence="1">
    <location>
        <begin position="41"/>
        <end position="274"/>
    </location>
</feature>
<organism evidence="2 3">
    <name type="scientific">Fusarium falciforme</name>
    <dbReference type="NCBI Taxonomy" id="195108"/>
    <lineage>
        <taxon>Eukaryota</taxon>
        <taxon>Fungi</taxon>
        <taxon>Dikarya</taxon>
        <taxon>Ascomycota</taxon>
        <taxon>Pezizomycotina</taxon>
        <taxon>Sordariomycetes</taxon>
        <taxon>Hypocreomycetidae</taxon>
        <taxon>Hypocreales</taxon>
        <taxon>Nectriaceae</taxon>
        <taxon>Fusarium</taxon>
        <taxon>Fusarium solani species complex</taxon>
    </lineage>
</organism>
<gene>
    <name evidence="2" type="ORF">NW755_001697</name>
</gene>
<dbReference type="PANTHER" id="PTHR42678:SF34">
    <property type="entry name" value="OS04G0183300 PROTEIN"/>
    <property type="match status" value="1"/>
</dbReference>
<dbReference type="PANTHER" id="PTHR42678">
    <property type="entry name" value="AMIDASE"/>
    <property type="match status" value="1"/>
</dbReference>
<sequence>MARLKINIAGGPNTQRALLVATAQDLQQLLGNGSLTSEALIDLALRQIEQFDQKGSVLHAMIKVAPREKLLEQARGLDQERQRGQVSGPLHSVPIILKDIINTHPYWELPTTQGAKILDHTENAGESQLVEQLTKAGLVVIGKANLSEFGAGKGEGGVGGLSALGGQARSAYVFEKVKKQEEDLANPNPGGSSTGSALAVAAGYSPVSIGGEANGSLTTPASRAALYALKCTPQTISTDRIFQAVPTFETVGGMAKSVKDLADVTNVILQAAKEPRSIKVQFRSDWQGIRLGFVDPPKFKLPGFLFDSDEAHLAQVKGAIEKAIDIIRRGGGAVEYPIDLTHPGEIKFKDEPGFLKVHCEFTELRPALRAPVSLQRFVVLG</sequence>
<evidence type="ECO:0000313" key="3">
    <source>
        <dbReference type="Proteomes" id="UP001152087"/>
    </source>
</evidence>
<keyword evidence="3" id="KW-1185">Reference proteome</keyword>
<dbReference type="Pfam" id="PF01425">
    <property type="entry name" value="Amidase"/>
    <property type="match status" value="1"/>
</dbReference>
<evidence type="ECO:0000259" key="1">
    <source>
        <dbReference type="Pfam" id="PF01425"/>
    </source>
</evidence>
<accession>A0A9W8V5C3</accession>
<name>A0A9W8V5C3_9HYPO</name>
<dbReference type="Gene3D" id="3.90.1300.10">
    <property type="entry name" value="Amidase signature (AS) domain"/>
    <property type="match status" value="1"/>
</dbReference>
<comment type="caution">
    <text evidence="2">The sequence shown here is derived from an EMBL/GenBank/DDBJ whole genome shotgun (WGS) entry which is preliminary data.</text>
</comment>
<dbReference type="InterPro" id="IPR023631">
    <property type="entry name" value="Amidase_dom"/>
</dbReference>
<evidence type="ECO:0000313" key="2">
    <source>
        <dbReference type="EMBL" id="KAJ4195535.1"/>
    </source>
</evidence>
<dbReference type="SUPFAM" id="SSF75304">
    <property type="entry name" value="Amidase signature (AS) enzymes"/>
    <property type="match status" value="1"/>
</dbReference>
<dbReference type="Proteomes" id="UP001152087">
    <property type="component" value="Unassembled WGS sequence"/>
</dbReference>
<proteinExistence type="predicted"/>
<dbReference type="AlphaFoldDB" id="A0A9W8V5C3"/>
<dbReference type="InterPro" id="IPR036928">
    <property type="entry name" value="AS_sf"/>
</dbReference>
<reference evidence="2" key="1">
    <citation type="submission" date="2022-09" db="EMBL/GenBank/DDBJ databases">
        <title>Fusarium specimens isolated from Avocado Roots.</title>
        <authorList>
            <person name="Stajich J."/>
            <person name="Roper C."/>
            <person name="Heimlech-Rivalta G."/>
        </authorList>
    </citation>
    <scope>NUCLEOTIDE SEQUENCE</scope>
    <source>
        <strain evidence="2">A02</strain>
    </source>
</reference>